<evidence type="ECO:0000313" key="5">
    <source>
        <dbReference type="Proteomes" id="UP001150569"/>
    </source>
</evidence>
<dbReference type="EMBL" id="JANBPT010002181">
    <property type="protein sequence ID" value="KAJ1903411.1"/>
    <property type="molecule type" value="Genomic_DNA"/>
</dbReference>
<feature type="non-terminal residue" evidence="4">
    <location>
        <position position="148"/>
    </location>
</feature>
<evidence type="ECO:0000256" key="2">
    <source>
        <dbReference type="RuleBase" id="RU003707"/>
    </source>
</evidence>
<dbReference type="Gene3D" id="3.90.226.10">
    <property type="entry name" value="2-enoyl-CoA Hydratase, Chain A, domain 1"/>
    <property type="match status" value="1"/>
</dbReference>
<feature type="region of interest" description="Disordered" evidence="3">
    <location>
        <begin position="11"/>
        <end position="31"/>
    </location>
</feature>
<dbReference type="InterPro" id="IPR029045">
    <property type="entry name" value="ClpP/crotonase-like_dom_sf"/>
</dbReference>
<evidence type="ECO:0000256" key="1">
    <source>
        <dbReference type="ARBA" id="ARBA00005254"/>
    </source>
</evidence>
<proteinExistence type="inferred from homology"/>
<dbReference type="PANTHER" id="PTHR11941">
    <property type="entry name" value="ENOYL-COA HYDRATASE-RELATED"/>
    <property type="match status" value="1"/>
</dbReference>
<dbReference type="Proteomes" id="UP001150569">
    <property type="component" value="Unassembled WGS sequence"/>
</dbReference>
<dbReference type="InterPro" id="IPR001753">
    <property type="entry name" value="Enoyl-CoA_hydra/iso"/>
</dbReference>
<comment type="similarity">
    <text evidence="1 2">Belongs to the enoyl-CoA hydratase/isomerase family.</text>
</comment>
<dbReference type="GO" id="GO:0006635">
    <property type="term" value="P:fatty acid beta-oxidation"/>
    <property type="evidence" value="ECO:0007669"/>
    <property type="project" value="TreeGrafter"/>
</dbReference>
<dbReference type="PROSITE" id="PS00166">
    <property type="entry name" value="ENOYL_COA_HYDRATASE"/>
    <property type="match status" value="1"/>
</dbReference>
<evidence type="ECO:0000313" key="4">
    <source>
        <dbReference type="EMBL" id="KAJ1903411.1"/>
    </source>
</evidence>
<protein>
    <recommendedName>
        <fullName evidence="6">Enoyl-CoA hydratase</fullName>
    </recommendedName>
</protein>
<dbReference type="PANTHER" id="PTHR11941:SF171">
    <property type="entry name" value="SD19268P"/>
    <property type="match status" value="1"/>
</dbReference>
<sequence length="148" mass="15685">MPAGHLVAASTTGGLTPLGGNPPRHDSPATGISVLNMNRPRAKNAISVQFLAEFRQCLDFLRFESQPRVVILRSLVDGVFCAGADLKERATMTQTDVLRFLTGLRQAFCDLENLPVPVIAAIDGAALGGGLEMALCCDLRVGGPKARL</sequence>
<dbReference type="Pfam" id="PF00378">
    <property type="entry name" value="ECH_1"/>
    <property type="match status" value="1"/>
</dbReference>
<dbReference type="SUPFAM" id="SSF52096">
    <property type="entry name" value="ClpP/crotonase"/>
    <property type="match status" value="1"/>
</dbReference>
<dbReference type="InterPro" id="IPR018376">
    <property type="entry name" value="Enoyl-CoA_hyd/isom_CS"/>
</dbReference>
<accession>A0A9W7ZL58</accession>
<dbReference type="OrthoDB" id="410701at2759"/>
<organism evidence="4 5">
    <name type="scientific">Tieghemiomyces parasiticus</name>
    <dbReference type="NCBI Taxonomy" id="78921"/>
    <lineage>
        <taxon>Eukaryota</taxon>
        <taxon>Fungi</taxon>
        <taxon>Fungi incertae sedis</taxon>
        <taxon>Zoopagomycota</taxon>
        <taxon>Kickxellomycotina</taxon>
        <taxon>Dimargaritomycetes</taxon>
        <taxon>Dimargaritales</taxon>
        <taxon>Dimargaritaceae</taxon>
        <taxon>Tieghemiomyces</taxon>
    </lineage>
</organism>
<evidence type="ECO:0008006" key="6">
    <source>
        <dbReference type="Google" id="ProtNLM"/>
    </source>
</evidence>
<dbReference type="CDD" id="cd06558">
    <property type="entry name" value="crotonase-like"/>
    <property type="match status" value="1"/>
</dbReference>
<reference evidence="4" key="1">
    <citation type="submission" date="2022-07" db="EMBL/GenBank/DDBJ databases">
        <title>Phylogenomic reconstructions and comparative analyses of Kickxellomycotina fungi.</title>
        <authorList>
            <person name="Reynolds N.K."/>
            <person name="Stajich J.E."/>
            <person name="Barry K."/>
            <person name="Grigoriev I.V."/>
            <person name="Crous P."/>
            <person name="Smith M.E."/>
        </authorList>
    </citation>
    <scope>NUCLEOTIDE SEQUENCE</scope>
    <source>
        <strain evidence="4">RSA 861</strain>
    </source>
</reference>
<keyword evidence="5" id="KW-1185">Reference proteome</keyword>
<gene>
    <name evidence="4" type="ORF">IWQ60_012584</name>
</gene>
<evidence type="ECO:0000256" key="3">
    <source>
        <dbReference type="SAM" id="MobiDB-lite"/>
    </source>
</evidence>
<dbReference type="GO" id="GO:0003824">
    <property type="term" value="F:catalytic activity"/>
    <property type="evidence" value="ECO:0007669"/>
    <property type="project" value="InterPro"/>
</dbReference>
<name>A0A9W7ZL58_9FUNG</name>
<comment type="caution">
    <text evidence="4">The sequence shown here is derived from an EMBL/GenBank/DDBJ whole genome shotgun (WGS) entry which is preliminary data.</text>
</comment>
<dbReference type="AlphaFoldDB" id="A0A9W7ZL58"/>
<dbReference type="GO" id="GO:0005739">
    <property type="term" value="C:mitochondrion"/>
    <property type="evidence" value="ECO:0007669"/>
    <property type="project" value="TreeGrafter"/>
</dbReference>
<feature type="compositionally biased region" description="Low complexity" evidence="3">
    <location>
        <begin position="11"/>
        <end position="22"/>
    </location>
</feature>